<keyword evidence="1" id="KW-0812">Transmembrane</keyword>
<evidence type="ECO:0000313" key="2">
    <source>
        <dbReference type="EMBL" id="MFC6905781.1"/>
    </source>
</evidence>
<evidence type="ECO:0000313" key="3">
    <source>
        <dbReference type="Proteomes" id="UP001596312"/>
    </source>
</evidence>
<keyword evidence="1" id="KW-0472">Membrane</keyword>
<keyword evidence="3" id="KW-1185">Reference proteome</keyword>
<dbReference type="EMBL" id="JBHSXQ010000003">
    <property type="protein sequence ID" value="MFC6905781.1"/>
    <property type="molecule type" value="Genomic_DNA"/>
</dbReference>
<protein>
    <recommendedName>
        <fullName evidence="4">DUF983 domain-containing protein</fullName>
    </recommendedName>
</protein>
<evidence type="ECO:0008006" key="4">
    <source>
        <dbReference type="Google" id="ProtNLM"/>
    </source>
</evidence>
<keyword evidence="1" id="KW-1133">Transmembrane helix</keyword>
<dbReference type="Proteomes" id="UP001596312">
    <property type="component" value="Unassembled WGS sequence"/>
</dbReference>
<sequence length="90" mass="9872">MQYYQYTINVRSTEFELCELCDKPIFTEVTECPHCGFDPKANVLKLGIGIAIFFGLVGVIVPFLWTVAASGVVIAIISMLVTITPTNPTT</sequence>
<accession>A0ABD5V4R3</accession>
<evidence type="ECO:0000256" key="1">
    <source>
        <dbReference type="SAM" id="Phobius"/>
    </source>
</evidence>
<feature type="transmembrane region" description="Helical" evidence="1">
    <location>
        <begin position="50"/>
        <end position="83"/>
    </location>
</feature>
<reference evidence="2 3" key="1">
    <citation type="journal article" date="2019" name="Int. J. Syst. Evol. Microbiol.">
        <title>The Global Catalogue of Microorganisms (GCM) 10K type strain sequencing project: providing services to taxonomists for standard genome sequencing and annotation.</title>
        <authorList>
            <consortium name="The Broad Institute Genomics Platform"/>
            <consortium name="The Broad Institute Genome Sequencing Center for Infectious Disease"/>
            <person name="Wu L."/>
            <person name="Ma J."/>
        </authorList>
    </citation>
    <scope>NUCLEOTIDE SEQUENCE [LARGE SCALE GENOMIC DNA]</scope>
    <source>
        <strain evidence="2 3">CGMCC 1.3240</strain>
    </source>
</reference>
<comment type="caution">
    <text evidence="2">The sequence shown here is derived from an EMBL/GenBank/DDBJ whole genome shotgun (WGS) entry which is preliminary data.</text>
</comment>
<gene>
    <name evidence="2" type="ORF">ACFQGH_11300</name>
</gene>
<organism evidence="2 3">
    <name type="scientific">Halalkalicoccus tibetensis</name>
    <dbReference type="NCBI Taxonomy" id="175632"/>
    <lineage>
        <taxon>Archaea</taxon>
        <taxon>Methanobacteriati</taxon>
        <taxon>Methanobacteriota</taxon>
        <taxon>Stenosarchaea group</taxon>
        <taxon>Halobacteria</taxon>
        <taxon>Halobacteriales</taxon>
        <taxon>Halococcaceae</taxon>
        <taxon>Halalkalicoccus</taxon>
    </lineage>
</organism>
<proteinExistence type="predicted"/>
<dbReference type="AlphaFoldDB" id="A0ABD5V4R3"/>
<dbReference type="RefSeq" id="WP_340604309.1">
    <property type="nucleotide sequence ID" value="NZ_JBBMXV010000003.1"/>
</dbReference>
<name>A0ABD5V4R3_9EURY</name>